<comment type="caution">
    <text evidence="4">The sequence shown here is derived from an EMBL/GenBank/DDBJ whole genome shotgun (WGS) entry which is preliminary data.</text>
</comment>
<dbReference type="PANTHER" id="PTHR30024">
    <property type="entry name" value="ALIPHATIC SULFONATES-BINDING PROTEIN-RELATED"/>
    <property type="match status" value="1"/>
</dbReference>
<gene>
    <name evidence="4" type="ORF">GCM10012280_69330</name>
</gene>
<sequence length="302" mass="31892">MRQIRLGTFSPSVLLEVARVTGRLDAAGLAVVELPVTSSPQQFADLFDGRLDAGLTNPDNVFAYRFVQENPLGRTGDVRILAALDRGLGLALFTGPGREQVEDIRGGTVGVDVRGSGFAFVAFELLARAGLRADEDYRVEAFGATPRRVRALLSGACVATVLNAGSDLVAEDAGARRRSPVTELGPYVGSVLTATGMGVERNRDALRDLASVLVATARHILRTPAPAEVSTAIAERLGLTGDAVERHLAILRDSATGLVGDGRLRMVELETVIELRRAHARGECPDAVAALAGGLLDETFLS</sequence>
<keyword evidence="3" id="KW-0732">Signal</keyword>
<evidence type="ECO:0000313" key="5">
    <source>
        <dbReference type="Proteomes" id="UP000641932"/>
    </source>
</evidence>
<dbReference type="Gene3D" id="3.40.190.10">
    <property type="entry name" value="Periplasmic binding protein-like II"/>
    <property type="match status" value="2"/>
</dbReference>
<evidence type="ECO:0008006" key="6">
    <source>
        <dbReference type="Google" id="ProtNLM"/>
    </source>
</evidence>
<dbReference type="EMBL" id="BMMS01000058">
    <property type="protein sequence ID" value="GGP00477.1"/>
    <property type="molecule type" value="Genomic_DNA"/>
</dbReference>
<evidence type="ECO:0000313" key="4">
    <source>
        <dbReference type="EMBL" id="GGP00477.1"/>
    </source>
</evidence>
<dbReference type="SUPFAM" id="SSF53850">
    <property type="entry name" value="Periplasmic binding protein-like II"/>
    <property type="match status" value="1"/>
</dbReference>
<keyword evidence="5" id="KW-1185">Reference proteome</keyword>
<dbReference type="PANTHER" id="PTHR30024:SF47">
    <property type="entry name" value="TAURINE-BINDING PERIPLASMIC PROTEIN"/>
    <property type="match status" value="1"/>
</dbReference>
<dbReference type="Proteomes" id="UP000641932">
    <property type="component" value="Unassembled WGS sequence"/>
</dbReference>
<dbReference type="AlphaFoldDB" id="A0A918E182"/>
<proteinExistence type="inferred from homology"/>
<evidence type="ECO:0000256" key="1">
    <source>
        <dbReference type="ARBA" id="ARBA00004418"/>
    </source>
</evidence>
<comment type="subcellular location">
    <subcellularLocation>
        <location evidence="1">Periplasm</location>
    </subcellularLocation>
</comment>
<protein>
    <recommendedName>
        <fullName evidence="6">ABC transporter substrate-binding protein</fullName>
    </recommendedName>
</protein>
<comment type="similarity">
    <text evidence="2">Belongs to the bacterial solute-binding protein SsuA/TauA family.</text>
</comment>
<reference evidence="4" key="2">
    <citation type="submission" date="2020-09" db="EMBL/GenBank/DDBJ databases">
        <authorList>
            <person name="Sun Q."/>
            <person name="Zhou Y."/>
        </authorList>
    </citation>
    <scope>NUCLEOTIDE SEQUENCE</scope>
    <source>
        <strain evidence="4">CGMCC 4.7201</strain>
    </source>
</reference>
<name>A0A918E182_9ACTN</name>
<evidence type="ECO:0000256" key="2">
    <source>
        <dbReference type="ARBA" id="ARBA00010742"/>
    </source>
</evidence>
<organism evidence="4 5">
    <name type="scientific">Wenjunlia tyrosinilytica</name>
    <dbReference type="NCBI Taxonomy" id="1544741"/>
    <lineage>
        <taxon>Bacteria</taxon>
        <taxon>Bacillati</taxon>
        <taxon>Actinomycetota</taxon>
        <taxon>Actinomycetes</taxon>
        <taxon>Kitasatosporales</taxon>
        <taxon>Streptomycetaceae</taxon>
        <taxon>Wenjunlia</taxon>
    </lineage>
</organism>
<dbReference type="GO" id="GO:0042597">
    <property type="term" value="C:periplasmic space"/>
    <property type="evidence" value="ECO:0007669"/>
    <property type="project" value="UniProtKB-SubCell"/>
</dbReference>
<evidence type="ECO:0000256" key="3">
    <source>
        <dbReference type="ARBA" id="ARBA00022729"/>
    </source>
</evidence>
<accession>A0A918E182</accession>
<dbReference type="RefSeq" id="WP_189135779.1">
    <property type="nucleotide sequence ID" value="NZ_BMMS01000058.1"/>
</dbReference>
<reference evidence="4" key="1">
    <citation type="journal article" date="2014" name="Int. J. Syst. Evol. Microbiol.">
        <title>Complete genome sequence of Corynebacterium casei LMG S-19264T (=DSM 44701T), isolated from a smear-ripened cheese.</title>
        <authorList>
            <consortium name="US DOE Joint Genome Institute (JGI-PGF)"/>
            <person name="Walter F."/>
            <person name="Albersmeier A."/>
            <person name="Kalinowski J."/>
            <person name="Ruckert C."/>
        </authorList>
    </citation>
    <scope>NUCLEOTIDE SEQUENCE</scope>
    <source>
        <strain evidence="4">CGMCC 4.7201</strain>
    </source>
</reference>